<evidence type="ECO:0000313" key="3">
    <source>
        <dbReference type="EMBL" id="PIN26848.1"/>
    </source>
</evidence>
<feature type="compositionally biased region" description="Basic and acidic residues" evidence="1">
    <location>
        <begin position="899"/>
        <end position="912"/>
    </location>
</feature>
<dbReference type="OrthoDB" id="549353at2759"/>
<dbReference type="PROSITE" id="PS51644">
    <property type="entry name" value="HTH_OST"/>
    <property type="match status" value="2"/>
</dbReference>
<feature type="compositionally biased region" description="Polar residues" evidence="1">
    <location>
        <begin position="334"/>
        <end position="343"/>
    </location>
</feature>
<organism evidence="3 4">
    <name type="scientific">Handroanthus impetiginosus</name>
    <dbReference type="NCBI Taxonomy" id="429701"/>
    <lineage>
        <taxon>Eukaryota</taxon>
        <taxon>Viridiplantae</taxon>
        <taxon>Streptophyta</taxon>
        <taxon>Embryophyta</taxon>
        <taxon>Tracheophyta</taxon>
        <taxon>Spermatophyta</taxon>
        <taxon>Magnoliopsida</taxon>
        <taxon>eudicotyledons</taxon>
        <taxon>Gunneridae</taxon>
        <taxon>Pentapetalae</taxon>
        <taxon>asterids</taxon>
        <taxon>lamiids</taxon>
        <taxon>Lamiales</taxon>
        <taxon>Bignoniaceae</taxon>
        <taxon>Crescentiina</taxon>
        <taxon>Tabebuia alliance</taxon>
        <taxon>Handroanthus</taxon>
    </lineage>
</organism>
<dbReference type="InterPro" id="IPR025677">
    <property type="entry name" value="OST-HTH-assoc_dom"/>
</dbReference>
<dbReference type="PANTHER" id="PTHR14379">
    <property type="entry name" value="LIMKAIN B LKAP"/>
    <property type="match status" value="1"/>
</dbReference>
<dbReference type="PANTHER" id="PTHR14379:SF6">
    <property type="entry name" value="EMB|CAB71880.1"/>
    <property type="match status" value="1"/>
</dbReference>
<feature type="compositionally biased region" description="Polar residues" evidence="1">
    <location>
        <begin position="884"/>
        <end position="894"/>
    </location>
</feature>
<feature type="region of interest" description="Disordered" evidence="1">
    <location>
        <begin position="811"/>
        <end position="953"/>
    </location>
</feature>
<dbReference type="Proteomes" id="UP000231279">
    <property type="component" value="Unassembled WGS sequence"/>
</dbReference>
<feature type="region of interest" description="Disordered" evidence="1">
    <location>
        <begin position="694"/>
        <end position="724"/>
    </location>
</feature>
<feature type="compositionally biased region" description="Basic and acidic residues" evidence="1">
    <location>
        <begin position="399"/>
        <end position="435"/>
    </location>
</feature>
<dbReference type="InterPro" id="IPR025605">
    <property type="entry name" value="OST-HTH/LOTUS_dom"/>
</dbReference>
<evidence type="ECO:0000259" key="2">
    <source>
        <dbReference type="PROSITE" id="PS51644"/>
    </source>
</evidence>
<dbReference type="Pfam" id="PF01936">
    <property type="entry name" value="NYN"/>
    <property type="match status" value="1"/>
</dbReference>
<name>A0A2G9IAR2_9LAMI</name>
<accession>A0A2G9IAR2</accession>
<feature type="compositionally biased region" description="Basic and acidic residues" evidence="1">
    <location>
        <begin position="442"/>
        <end position="452"/>
    </location>
</feature>
<dbReference type="CDD" id="cd08824">
    <property type="entry name" value="LOTUS"/>
    <property type="match status" value="2"/>
</dbReference>
<feature type="domain" description="HTH OST-type" evidence="2">
    <location>
        <begin position="726"/>
        <end position="800"/>
    </location>
</feature>
<dbReference type="Pfam" id="PF14418">
    <property type="entry name" value="OHA"/>
    <property type="match status" value="1"/>
</dbReference>
<feature type="region of interest" description="Disordered" evidence="1">
    <location>
        <begin position="333"/>
        <end position="459"/>
    </location>
</feature>
<feature type="domain" description="HTH OST-type" evidence="2">
    <location>
        <begin position="252"/>
        <end position="324"/>
    </location>
</feature>
<dbReference type="Gene3D" id="3.40.50.1010">
    <property type="entry name" value="5'-nuclease"/>
    <property type="match status" value="1"/>
</dbReference>
<dbReference type="CDD" id="cd10910">
    <property type="entry name" value="PIN_limkain_b1_N_like"/>
    <property type="match status" value="1"/>
</dbReference>
<feature type="region of interest" description="Disordered" evidence="1">
    <location>
        <begin position="475"/>
        <end position="541"/>
    </location>
</feature>
<dbReference type="EMBL" id="NKXS01000039">
    <property type="protein sequence ID" value="PIN26848.1"/>
    <property type="molecule type" value="Genomic_DNA"/>
</dbReference>
<evidence type="ECO:0000256" key="1">
    <source>
        <dbReference type="SAM" id="MobiDB-lite"/>
    </source>
</evidence>
<sequence length="977" mass="109703">MKPIPPRPIFCLSFFTTLNHKIIKNSRYLAFSTQTHQNPVSSHHQRRHEDESRRVRVSVWWDFENCNLPLNTNVFTVGQRITNALRANGIKGPIQITAFGDVMQISRTNLEALSSSGIILSHVPSGGKNSADRSLLVDLMYWVSNNPPPAHLFLISGDRDFAGILHRLRMNNYNILLAGPDNAPSVLCSAATIMWQWSSLLKGEDVTGRFFNYPPDGPYNSWYGHYNAPLEDPFAVKEQPSCLPADELCRPIPREVMKYIRQILNSYPEGIPISRLRTELDRSNLSIDRDFYGYKKFSRFLSAMPHIVRLDFGIDSMIFARGANFKFVDESVPATKSESSVNNEEFEDVTEKTTVSAPKVKAQPTYMQEFQNEEKSNESTSSMSMQGMKVKAQETNLQDLKKEEKQKESLPNRKMQEAREQDRNIKLQEQQKKGEVASPIVEIKETSERKGIPDIPPRSSELGMLKRIWMKLFGSGKTNSSDKSGKKSDGTLGGKDSIEEKNPMSQLPEFARPASLSPSSDEALIGGKTAKSDDAVADVSSHGSGFNWIMSRFKSWSSSKFDDKIEKNAETVDQVKVSPEQLDIFSRESFWKEVEWFLDTSDGAATFLQSRTREQLGQNLQKHGPPVLKSLPEGNLLHLIDLLIKDKKWVEECHSQTFPFKLTRPTVGKDPHDNPPLSSNGLSHIFARRWANLPDPGGRKHQNPPHTGFPQPIAHRGSSSKPKSEMLADCQKVIDHIVKEYPEGFNMGCFRKLFLEKHGYALDLRKLGYEKLVNLLQIMPGVRVESSLILPAAAFKNLDAQTNVLPVQDKVRPVSESSLSTMKGDDSDSQWEELGPVNKDEINTILTSRGPKGKSEYDYEPAGLDEFSDSDEETTPAKSENETKSNLNDESSLMQILDSWHRAKGADDKKNEATSTTSATESEEKNESPAINPTRKQKAVKSYSFVTEPDNTEDKIVHGILGSLKSSEKSTESRVSS</sequence>
<evidence type="ECO:0000313" key="4">
    <source>
        <dbReference type="Proteomes" id="UP000231279"/>
    </source>
</evidence>
<dbReference type="InterPro" id="IPR024768">
    <property type="entry name" value="Marf1"/>
</dbReference>
<gene>
    <name evidence="3" type="ORF">CDL12_00392</name>
</gene>
<protein>
    <recommendedName>
        <fullName evidence="2">HTH OST-type domain-containing protein</fullName>
    </recommendedName>
</protein>
<keyword evidence="4" id="KW-1185">Reference proteome</keyword>
<dbReference type="Gene3D" id="3.30.420.610">
    <property type="entry name" value="LOTUS domain-like"/>
    <property type="match status" value="2"/>
</dbReference>
<comment type="caution">
    <text evidence="3">The sequence shown here is derived from an EMBL/GenBank/DDBJ whole genome shotgun (WGS) entry which is preliminary data.</text>
</comment>
<dbReference type="GO" id="GO:0004540">
    <property type="term" value="F:RNA nuclease activity"/>
    <property type="evidence" value="ECO:0007669"/>
    <property type="project" value="InterPro"/>
</dbReference>
<proteinExistence type="predicted"/>
<dbReference type="InterPro" id="IPR041966">
    <property type="entry name" value="LOTUS-like"/>
</dbReference>
<dbReference type="Pfam" id="PF12872">
    <property type="entry name" value="OST-HTH"/>
    <property type="match status" value="2"/>
</dbReference>
<dbReference type="STRING" id="429701.A0A2G9IAR2"/>
<reference evidence="4" key="1">
    <citation type="journal article" date="2018" name="Gigascience">
        <title>Genome assembly of the Pink Ipe (Handroanthus impetiginosus, Bignoniaceae), a highly valued, ecologically keystone Neotropical timber forest tree.</title>
        <authorList>
            <person name="Silva-Junior O.B."/>
            <person name="Grattapaglia D."/>
            <person name="Novaes E."/>
            <person name="Collevatti R.G."/>
        </authorList>
    </citation>
    <scope>NUCLEOTIDE SEQUENCE [LARGE SCALE GENOMIC DNA]</scope>
    <source>
        <strain evidence="4">cv. UFG-1</strain>
    </source>
</reference>
<dbReference type="GO" id="GO:0010468">
    <property type="term" value="P:regulation of gene expression"/>
    <property type="evidence" value="ECO:0007669"/>
    <property type="project" value="InterPro"/>
</dbReference>
<dbReference type="AlphaFoldDB" id="A0A2G9IAR2"/>
<dbReference type="GO" id="GO:0005777">
    <property type="term" value="C:peroxisome"/>
    <property type="evidence" value="ECO:0007669"/>
    <property type="project" value="InterPro"/>
</dbReference>
<dbReference type="InterPro" id="IPR021139">
    <property type="entry name" value="NYN"/>
</dbReference>